<dbReference type="Pfam" id="PF25589">
    <property type="entry name" value="DUF7935"/>
    <property type="match status" value="1"/>
</dbReference>
<proteinExistence type="predicted"/>
<keyword evidence="1" id="KW-0812">Transmembrane</keyword>
<dbReference type="EMBL" id="JBHUPB010000008">
    <property type="protein sequence ID" value="MFD2968168.1"/>
    <property type="molecule type" value="Genomic_DNA"/>
</dbReference>
<dbReference type="InterPro" id="IPR057695">
    <property type="entry name" value="DUF7935"/>
</dbReference>
<evidence type="ECO:0000256" key="1">
    <source>
        <dbReference type="SAM" id="Phobius"/>
    </source>
</evidence>
<name>A0ABW6BF65_9SPHI</name>
<sequence>MVSKEFVEFFTQVFAFALGGLAAVVVGFKLLWPRVESFQFKLHMMQRNRAEDREIRQLKFAAYERLLVLVHRMEPIQVLVRQHQEELTLATFVSRAIQDVEAEYQHNFTQQLYVSDVAWQAVTDLKKSTVSLLRRVLETEAGEPLVDQYVAQVLKQVREVEVNPYEAVQQQLKREMYL</sequence>
<organism evidence="2 3">
    <name type="scientific">Sphingobacterium bambusae</name>
    <dbReference type="NCBI Taxonomy" id="662858"/>
    <lineage>
        <taxon>Bacteria</taxon>
        <taxon>Pseudomonadati</taxon>
        <taxon>Bacteroidota</taxon>
        <taxon>Sphingobacteriia</taxon>
        <taxon>Sphingobacteriales</taxon>
        <taxon>Sphingobacteriaceae</taxon>
        <taxon>Sphingobacterium</taxon>
    </lineage>
</organism>
<evidence type="ECO:0000313" key="3">
    <source>
        <dbReference type="Proteomes" id="UP001597525"/>
    </source>
</evidence>
<accession>A0ABW6BF65</accession>
<dbReference type="Proteomes" id="UP001597525">
    <property type="component" value="Unassembled WGS sequence"/>
</dbReference>
<keyword evidence="1" id="KW-0472">Membrane</keyword>
<gene>
    <name evidence="2" type="ORF">ACFS7Y_12260</name>
</gene>
<feature type="transmembrane region" description="Helical" evidence="1">
    <location>
        <begin position="12"/>
        <end position="32"/>
    </location>
</feature>
<protein>
    <recommendedName>
        <fullName evidence="4">DUF4760 domain-containing protein</fullName>
    </recommendedName>
</protein>
<keyword evidence="1" id="KW-1133">Transmembrane helix</keyword>
<reference evidence="3" key="1">
    <citation type="journal article" date="2019" name="Int. J. Syst. Evol. Microbiol.">
        <title>The Global Catalogue of Microorganisms (GCM) 10K type strain sequencing project: providing services to taxonomists for standard genome sequencing and annotation.</title>
        <authorList>
            <consortium name="The Broad Institute Genomics Platform"/>
            <consortium name="The Broad Institute Genome Sequencing Center for Infectious Disease"/>
            <person name="Wu L."/>
            <person name="Ma J."/>
        </authorList>
    </citation>
    <scope>NUCLEOTIDE SEQUENCE [LARGE SCALE GENOMIC DNA]</scope>
    <source>
        <strain evidence="3">KCTC 22814</strain>
    </source>
</reference>
<comment type="caution">
    <text evidence="2">The sequence shown here is derived from an EMBL/GenBank/DDBJ whole genome shotgun (WGS) entry which is preliminary data.</text>
</comment>
<evidence type="ECO:0000313" key="2">
    <source>
        <dbReference type="EMBL" id="MFD2968168.1"/>
    </source>
</evidence>
<keyword evidence="3" id="KW-1185">Reference proteome</keyword>
<evidence type="ECO:0008006" key="4">
    <source>
        <dbReference type="Google" id="ProtNLM"/>
    </source>
</evidence>